<evidence type="ECO:0000259" key="1">
    <source>
        <dbReference type="Pfam" id="PF02627"/>
    </source>
</evidence>
<feature type="domain" description="Carboxymuconolactone decarboxylase-like" evidence="1">
    <location>
        <begin position="61"/>
        <end position="144"/>
    </location>
</feature>
<keyword evidence="3" id="KW-1185">Reference proteome</keyword>
<dbReference type="GO" id="GO:0051920">
    <property type="term" value="F:peroxiredoxin activity"/>
    <property type="evidence" value="ECO:0007669"/>
    <property type="project" value="InterPro"/>
</dbReference>
<sequence length="202" mass="22515">MSWDAAARTARVLGEGERLPRLGEDALDERHMAALERLRVIYGYPKGEPLASFFATLANSPEFFAGYISLGVAATEQSALSRRIRELAVLRAGWLYGAPYMWGEHVHATRAALFTSEEIDRITVGSQAQGWDELERAVLRAVEELHGDAMISDATWDELSEHLDSRQLLELPILVGHYATTAFLQNSLRTRLNDHNPGLTAR</sequence>
<reference evidence="2" key="1">
    <citation type="journal article" date="2014" name="Int. J. Syst. Evol. Microbiol.">
        <title>Complete genome sequence of Corynebacterium casei LMG S-19264T (=DSM 44701T), isolated from a smear-ripened cheese.</title>
        <authorList>
            <consortium name="US DOE Joint Genome Institute (JGI-PGF)"/>
            <person name="Walter F."/>
            <person name="Albersmeier A."/>
            <person name="Kalinowski J."/>
            <person name="Ruckert C."/>
        </authorList>
    </citation>
    <scope>NUCLEOTIDE SEQUENCE</scope>
    <source>
        <strain evidence="2">CGMCC 1.15095</strain>
    </source>
</reference>
<dbReference type="SUPFAM" id="SSF69118">
    <property type="entry name" value="AhpD-like"/>
    <property type="match status" value="1"/>
</dbReference>
<dbReference type="Proteomes" id="UP000608154">
    <property type="component" value="Unassembled WGS sequence"/>
</dbReference>
<proteinExistence type="predicted"/>
<dbReference type="AlphaFoldDB" id="A0A916X6Q6"/>
<dbReference type="InterPro" id="IPR029032">
    <property type="entry name" value="AhpD-like"/>
</dbReference>
<organism evidence="2 3">
    <name type="scientific">Novosphingobium endophyticum</name>
    <dbReference type="NCBI Taxonomy" id="1955250"/>
    <lineage>
        <taxon>Bacteria</taxon>
        <taxon>Pseudomonadati</taxon>
        <taxon>Pseudomonadota</taxon>
        <taxon>Alphaproteobacteria</taxon>
        <taxon>Sphingomonadales</taxon>
        <taxon>Sphingomonadaceae</taxon>
        <taxon>Novosphingobium</taxon>
    </lineage>
</organism>
<protein>
    <submittedName>
        <fullName evidence="2">Carboxymuconolactone decarboxylase</fullName>
    </submittedName>
</protein>
<dbReference type="Gene3D" id="1.20.1290.10">
    <property type="entry name" value="AhpD-like"/>
    <property type="match status" value="1"/>
</dbReference>
<evidence type="ECO:0000313" key="3">
    <source>
        <dbReference type="Proteomes" id="UP000608154"/>
    </source>
</evidence>
<name>A0A916X6Q6_9SPHN</name>
<accession>A0A916X6Q6</accession>
<dbReference type="RefSeq" id="WP_188772197.1">
    <property type="nucleotide sequence ID" value="NZ_BMHK01000020.1"/>
</dbReference>
<dbReference type="InterPro" id="IPR003779">
    <property type="entry name" value="CMD-like"/>
</dbReference>
<dbReference type="PANTHER" id="PTHR34846:SF5">
    <property type="entry name" value="CARBOXYMUCONOLACTONE DECARBOXYLASE-LIKE DOMAIN-CONTAINING PROTEIN"/>
    <property type="match status" value="1"/>
</dbReference>
<dbReference type="PANTHER" id="PTHR34846">
    <property type="entry name" value="4-CARBOXYMUCONOLACTONE DECARBOXYLASE FAMILY PROTEIN (AFU_ORTHOLOGUE AFUA_6G11590)"/>
    <property type="match status" value="1"/>
</dbReference>
<reference evidence="2" key="2">
    <citation type="submission" date="2020-09" db="EMBL/GenBank/DDBJ databases">
        <authorList>
            <person name="Sun Q."/>
            <person name="Zhou Y."/>
        </authorList>
    </citation>
    <scope>NUCLEOTIDE SEQUENCE</scope>
    <source>
        <strain evidence="2">CGMCC 1.15095</strain>
    </source>
</reference>
<dbReference type="Pfam" id="PF02627">
    <property type="entry name" value="CMD"/>
    <property type="match status" value="1"/>
</dbReference>
<dbReference type="EMBL" id="BMHK01000020">
    <property type="protein sequence ID" value="GGC07985.1"/>
    <property type="molecule type" value="Genomic_DNA"/>
</dbReference>
<gene>
    <name evidence="2" type="ORF">GCM10011494_28290</name>
</gene>
<evidence type="ECO:0000313" key="2">
    <source>
        <dbReference type="EMBL" id="GGC07985.1"/>
    </source>
</evidence>
<comment type="caution">
    <text evidence="2">The sequence shown here is derived from an EMBL/GenBank/DDBJ whole genome shotgun (WGS) entry which is preliminary data.</text>
</comment>